<dbReference type="Proteomes" id="UP000245535">
    <property type="component" value="Unassembled WGS sequence"/>
</dbReference>
<keyword evidence="5" id="KW-0472">Membrane</keyword>
<dbReference type="OrthoDB" id="9801955at2"/>
<comment type="subcellular location">
    <subcellularLocation>
        <location evidence="1">Cell inner membrane</location>
    </subcellularLocation>
</comment>
<dbReference type="EMBL" id="QGDO01000003">
    <property type="protein sequence ID" value="PWJ42030.1"/>
    <property type="molecule type" value="Genomic_DNA"/>
</dbReference>
<organism evidence="7 8">
    <name type="scientific">Sediminitomix flava</name>
    <dbReference type="NCBI Taxonomy" id="379075"/>
    <lineage>
        <taxon>Bacteria</taxon>
        <taxon>Pseudomonadati</taxon>
        <taxon>Bacteroidota</taxon>
        <taxon>Cytophagia</taxon>
        <taxon>Cytophagales</taxon>
        <taxon>Flammeovirgaceae</taxon>
        <taxon>Sediminitomix</taxon>
    </lineage>
</organism>
<dbReference type="InterPro" id="IPR004960">
    <property type="entry name" value="LipA_acyltrans"/>
</dbReference>
<evidence type="ECO:0000256" key="1">
    <source>
        <dbReference type="ARBA" id="ARBA00004533"/>
    </source>
</evidence>
<dbReference type="PANTHER" id="PTHR30606">
    <property type="entry name" value="LIPID A BIOSYNTHESIS LAUROYL ACYLTRANSFERASE"/>
    <property type="match status" value="1"/>
</dbReference>
<dbReference type="GO" id="GO:0009247">
    <property type="term" value="P:glycolipid biosynthetic process"/>
    <property type="evidence" value="ECO:0007669"/>
    <property type="project" value="UniProtKB-ARBA"/>
</dbReference>
<sequence>MNFKRNFKKLKYEALYLFILLIRKITCALPRKVSLSIYSNLGKLAFNVFKKERAITIKNLSFVYGDSKSEEEILALAKNSWINLSKSIMEFIRYKNIKDLKDLDEYVEVKGAHYLTQAQNYGKGVLALTSHLGPFEMCLYYIAMKGYNIASTGSPLKHPKLQELMVENRSRNGASFFDRKKASIRIIRQLKAGNFMGVLIDQDSNKMQNTFIDFFGKKCATPSGPALMVLKTGAVVLPIHCYRTENDKLVIEVEKPRVFKPTGDLESDIQEVTQEMHNYTEKMIRRFPDQWVWMHDRWKTRPLNIERKLEAKAS</sequence>
<gene>
    <name evidence="7" type="ORF">BC781_103280</name>
</gene>
<evidence type="ECO:0000256" key="5">
    <source>
        <dbReference type="ARBA" id="ARBA00023136"/>
    </source>
</evidence>
<name>A0A315Z9E1_SEDFL</name>
<comment type="caution">
    <text evidence="7">The sequence shown here is derived from an EMBL/GenBank/DDBJ whole genome shotgun (WGS) entry which is preliminary data.</text>
</comment>
<keyword evidence="2" id="KW-1003">Cell membrane</keyword>
<reference evidence="7 8" key="1">
    <citation type="submission" date="2018-03" db="EMBL/GenBank/DDBJ databases">
        <title>Genomic Encyclopedia of Archaeal and Bacterial Type Strains, Phase II (KMG-II): from individual species to whole genera.</title>
        <authorList>
            <person name="Goeker M."/>
        </authorList>
    </citation>
    <scope>NUCLEOTIDE SEQUENCE [LARGE SCALE GENOMIC DNA]</scope>
    <source>
        <strain evidence="7 8">DSM 28229</strain>
    </source>
</reference>
<dbReference type="GO" id="GO:0016746">
    <property type="term" value="F:acyltransferase activity"/>
    <property type="evidence" value="ECO:0007669"/>
    <property type="project" value="UniProtKB-KW"/>
</dbReference>
<evidence type="ECO:0000256" key="6">
    <source>
        <dbReference type="ARBA" id="ARBA00023315"/>
    </source>
</evidence>
<proteinExistence type="predicted"/>
<evidence type="ECO:0000256" key="2">
    <source>
        <dbReference type="ARBA" id="ARBA00022475"/>
    </source>
</evidence>
<dbReference type="PANTHER" id="PTHR30606:SF10">
    <property type="entry name" value="PHOSPHATIDYLINOSITOL MANNOSIDE ACYLTRANSFERASE"/>
    <property type="match status" value="1"/>
</dbReference>
<dbReference type="GO" id="GO:0005886">
    <property type="term" value="C:plasma membrane"/>
    <property type="evidence" value="ECO:0007669"/>
    <property type="project" value="UniProtKB-SubCell"/>
</dbReference>
<keyword evidence="6" id="KW-0012">Acyltransferase</keyword>
<evidence type="ECO:0000256" key="3">
    <source>
        <dbReference type="ARBA" id="ARBA00022519"/>
    </source>
</evidence>
<dbReference type="RefSeq" id="WP_109618612.1">
    <property type="nucleotide sequence ID" value="NZ_QGDO01000003.1"/>
</dbReference>
<evidence type="ECO:0000313" key="8">
    <source>
        <dbReference type="Proteomes" id="UP000245535"/>
    </source>
</evidence>
<dbReference type="PIRSF" id="PIRSF026649">
    <property type="entry name" value="MsbB"/>
    <property type="match status" value="1"/>
</dbReference>
<evidence type="ECO:0000256" key="4">
    <source>
        <dbReference type="ARBA" id="ARBA00022679"/>
    </source>
</evidence>
<dbReference type="CDD" id="cd07984">
    <property type="entry name" value="LPLAT_LABLAT-like"/>
    <property type="match status" value="1"/>
</dbReference>
<accession>A0A315Z9E1</accession>
<protein>
    <submittedName>
        <fullName evidence="7">KDO2-lipid IV(A) lauroyltransferase</fullName>
    </submittedName>
</protein>
<keyword evidence="3" id="KW-0997">Cell inner membrane</keyword>
<dbReference type="AlphaFoldDB" id="A0A315Z9E1"/>
<keyword evidence="4 7" id="KW-0808">Transferase</keyword>
<evidence type="ECO:0000313" key="7">
    <source>
        <dbReference type="EMBL" id="PWJ42030.1"/>
    </source>
</evidence>
<keyword evidence="8" id="KW-1185">Reference proteome</keyword>
<dbReference type="Pfam" id="PF03279">
    <property type="entry name" value="Lip_A_acyltrans"/>
    <property type="match status" value="1"/>
</dbReference>